<evidence type="ECO:0008006" key="3">
    <source>
        <dbReference type="Google" id="ProtNLM"/>
    </source>
</evidence>
<reference evidence="1 2" key="1">
    <citation type="submission" date="2022-10" db="EMBL/GenBank/DDBJ databases">
        <title>Xanthomonas sp. H13-6.</title>
        <authorList>
            <person name="Liu X."/>
            <person name="Deng Z."/>
            <person name="Jiang Y."/>
            <person name="Yu T."/>
            <person name="Ai J."/>
        </authorList>
    </citation>
    <scope>NUCLEOTIDE SEQUENCE [LARGE SCALE GENOMIC DNA]</scope>
    <source>
        <strain evidence="1 2">H13-6</strain>
    </source>
</reference>
<dbReference type="Proteomes" id="UP001209922">
    <property type="component" value="Unassembled WGS sequence"/>
</dbReference>
<proteinExistence type="predicted"/>
<sequence length="502" mass="54971">MWQRARHSGRGWWLCGWRSRRLWRWGLLAVALLAMALAIFRQPLADRLWPEPRIQQLLDQGQAALAAGRLSADDGSGARELFQAALALDNDRTEARQALVRTGEAALEQARAALARGDPAGARSALALARELQVPRGPAERIAEQLRAQDAGHAGIEQLLQQAEAARLAGRLDDGEDSALPLYQRVLGFQPDRIQALEGREDALSELLQQARTLIDRGDLAAAADVLRRARGYDPGHFDLPAAQAAFNTALERRRVRAERDLARGRIAAAGEGFALVLAAAPDDAAARRGQEQVVAALVAEATRLSADFRFAAAEQALAHAHALQPEAEQLVPARQALERARQAQRAMEITLSPAAQERRLEELLSRFAAAEARGDWLLPPGRSAYDMLRAAQALAPRDPRVRQAVERLLPATRECFEERLRENRLRAARVCHDAWQVLAPADGGLVQARRRLAQRWIAIGSERLGAGDTAFARQALQQARELDAATPEIAAFAERLRSASP</sequence>
<accession>A0ABT3JZK0</accession>
<dbReference type="RefSeq" id="WP_265128916.1">
    <property type="nucleotide sequence ID" value="NZ_JAPCHY010000015.1"/>
</dbReference>
<keyword evidence="2" id="KW-1185">Reference proteome</keyword>
<evidence type="ECO:0000313" key="1">
    <source>
        <dbReference type="EMBL" id="MCW4473912.1"/>
    </source>
</evidence>
<dbReference type="EMBL" id="JAPCHY010000015">
    <property type="protein sequence ID" value="MCW4473912.1"/>
    <property type="molecule type" value="Genomic_DNA"/>
</dbReference>
<organism evidence="1 2">
    <name type="scientific">Xanthomonas chitinilytica</name>
    <dbReference type="NCBI Taxonomy" id="2989819"/>
    <lineage>
        <taxon>Bacteria</taxon>
        <taxon>Pseudomonadati</taxon>
        <taxon>Pseudomonadota</taxon>
        <taxon>Gammaproteobacteria</taxon>
        <taxon>Lysobacterales</taxon>
        <taxon>Lysobacteraceae</taxon>
        <taxon>Xanthomonas</taxon>
    </lineage>
</organism>
<comment type="caution">
    <text evidence="1">The sequence shown here is derived from an EMBL/GenBank/DDBJ whole genome shotgun (WGS) entry which is preliminary data.</text>
</comment>
<gene>
    <name evidence="1" type="ORF">OK345_15530</name>
</gene>
<protein>
    <recommendedName>
        <fullName evidence="3">Tetratricopeptide repeat protein</fullName>
    </recommendedName>
</protein>
<evidence type="ECO:0000313" key="2">
    <source>
        <dbReference type="Proteomes" id="UP001209922"/>
    </source>
</evidence>
<name>A0ABT3JZK0_9XANT</name>